<dbReference type="RefSeq" id="WP_243918599.1">
    <property type="nucleotide sequence ID" value="NZ_JALHLG010000005.1"/>
</dbReference>
<evidence type="ECO:0000256" key="5">
    <source>
        <dbReference type="ARBA" id="ARBA00022692"/>
    </source>
</evidence>
<evidence type="ECO:0000256" key="3">
    <source>
        <dbReference type="ARBA" id="ARBA00022452"/>
    </source>
</evidence>
<name>A0ABT0BML0_9SPHN</name>
<keyword evidence="7" id="KW-0406">Ion transport</keyword>
<dbReference type="Pfam" id="PF07715">
    <property type="entry name" value="Plug"/>
    <property type="match status" value="1"/>
</dbReference>
<proteinExistence type="inferred from homology"/>
<evidence type="ECO:0000256" key="6">
    <source>
        <dbReference type="ARBA" id="ARBA00023004"/>
    </source>
</evidence>
<evidence type="ECO:0000313" key="17">
    <source>
        <dbReference type="Proteomes" id="UP001202281"/>
    </source>
</evidence>
<evidence type="ECO:0000259" key="14">
    <source>
        <dbReference type="Pfam" id="PF00593"/>
    </source>
</evidence>
<keyword evidence="4" id="KW-0410">Iron transport</keyword>
<dbReference type="InterPro" id="IPR039426">
    <property type="entry name" value="TonB-dep_rcpt-like"/>
</dbReference>
<gene>
    <name evidence="16" type="ORF">MTR66_05595</name>
</gene>
<evidence type="ECO:0000256" key="9">
    <source>
        <dbReference type="ARBA" id="ARBA00023136"/>
    </source>
</evidence>
<dbReference type="PANTHER" id="PTHR32552:SF81">
    <property type="entry name" value="TONB-DEPENDENT OUTER MEMBRANE RECEPTOR"/>
    <property type="match status" value="1"/>
</dbReference>
<dbReference type="Proteomes" id="UP001202281">
    <property type="component" value="Unassembled WGS sequence"/>
</dbReference>
<protein>
    <submittedName>
        <fullName evidence="16">TonB-dependent receptor</fullName>
    </submittedName>
</protein>
<dbReference type="Pfam" id="PF00593">
    <property type="entry name" value="TonB_dep_Rec_b-barrel"/>
    <property type="match status" value="1"/>
</dbReference>
<keyword evidence="10 11" id="KW-0998">Cell outer membrane</keyword>
<feature type="signal peptide" evidence="13">
    <location>
        <begin position="1"/>
        <end position="21"/>
    </location>
</feature>
<evidence type="ECO:0000256" key="13">
    <source>
        <dbReference type="SAM" id="SignalP"/>
    </source>
</evidence>
<keyword evidence="8 12" id="KW-0798">TonB box</keyword>
<evidence type="ECO:0000256" key="7">
    <source>
        <dbReference type="ARBA" id="ARBA00023065"/>
    </source>
</evidence>
<keyword evidence="9 11" id="KW-0472">Membrane</keyword>
<feature type="chain" id="PRO_5046152488" evidence="13">
    <location>
        <begin position="22"/>
        <end position="824"/>
    </location>
</feature>
<dbReference type="InterPro" id="IPR012910">
    <property type="entry name" value="Plug_dom"/>
</dbReference>
<dbReference type="PANTHER" id="PTHR32552">
    <property type="entry name" value="FERRICHROME IRON RECEPTOR-RELATED"/>
    <property type="match status" value="1"/>
</dbReference>
<evidence type="ECO:0000256" key="4">
    <source>
        <dbReference type="ARBA" id="ARBA00022496"/>
    </source>
</evidence>
<evidence type="ECO:0000256" key="2">
    <source>
        <dbReference type="ARBA" id="ARBA00022448"/>
    </source>
</evidence>
<keyword evidence="5 11" id="KW-0812">Transmembrane</keyword>
<dbReference type="Gene3D" id="2.40.170.20">
    <property type="entry name" value="TonB-dependent receptor, beta-barrel domain"/>
    <property type="match status" value="2"/>
</dbReference>
<evidence type="ECO:0000313" key="16">
    <source>
        <dbReference type="EMBL" id="MCJ2186289.1"/>
    </source>
</evidence>
<dbReference type="InterPro" id="IPR000531">
    <property type="entry name" value="Beta-barrel_TonB"/>
</dbReference>
<evidence type="ECO:0000256" key="12">
    <source>
        <dbReference type="RuleBase" id="RU003357"/>
    </source>
</evidence>
<keyword evidence="2 11" id="KW-0813">Transport</keyword>
<comment type="similarity">
    <text evidence="11 12">Belongs to the TonB-dependent receptor family.</text>
</comment>
<keyword evidence="13" id="KW-0732">Signal</keyword>
<dbReference type="InterPro" id="IPR036942">
    <property type="entry name" value="Beta-barrel_TonB_sf"/>
</dbReference>
<keyword evidence="3 11" id="KW-1134">Transmembrane beta strand</keyword>
<evidence type="ECO:0000256" key="10">
    <source>
        <dbReference type="ARBA" id="ARBA00023237"/>
    </source>
</evidence>
<keyword evidence="17" id="KW-1185">Reference proteome</keyword>
<evidence type="ECO:0000256" key="8">
    <source>
        <dbReference type="ARBA" id="ARBA00023077"/>
    </source>
</evidence>
<evidence type="ECO:0000259" key="15">
    <source>
        <dbReference type="Pfam" id="PF07715"/>
    </source>
</evidence>
<evidence type="ECO:0000256" key="11">
    <source>
        <dbReference type="PROSITE-ProRule" id="PRU01360"/>
    </source>
</evidence>
<comment type="subcellular location">
    <subcellularLocation>
        <location evidence="1 11">Cell outer membrane</location>
        <topology evidence="1 11">Multi-pass membrane protein</topology>
    </subcellularLocation>
</comment>
<reference evidence="16 17" key="1">
    <citation type="submission" date="2022-04" db="EMBL/GenBank/DDBJ databases">
        <title>Identification of a novel bacterium isolated from mangrove sediments.</title>
        <authorList>
            <person name="Pan X."/>
        </authorList>
    </citation>
    <scope>NUCLEOTIDE SEQUENCE [LARGE SCALE GENOMIC DNA]</scope>
    <source>
        <strain evidence="16 17">B2638</strain>
    </source>
</reference>
<keyword evidence="6" id="KW-0408">Iron</keyword>
<comment type="caution">
    <text evidence="16">The sequence shown here is derived from an EMBL/GenBank/DDBJ whole genome shotgun (WGS) entry which is preliminary data.</text>
</comment>
<keyword evidence="16" id="KW-0675">Receptor</keyword>
<feature type="domain" description="TonB-dependent receptor plug" evidence="15">
    <location>
        <begin position="55"/>
        <end position="162"/>
    </location>
</feature>
<dbReference type="EMBL" id="JALHLG010000005">
    <property type="protein sequence ID" value="MCJ2186289.1"/>
    <property type="molecule type" value="Genomic_DNA"/>
</dbReference>
<feature type="domain" description="TonB-dependent receptor-like beta-barrel" evidence="14">
    <location>
        <begin position="327"/>
        <end position="761"/>
    </location>
</feature>
<sequence length="824" mass="88041">MNRKIPLLAASALVLAGPWSAALAQTADEQADSRIGDIDAREIIVTARKRQESILKVPVIESVIDSEVLQQSQITDMQAVTSKVPGLFVGTSVLAIGSQISLRGVGTSALDAGIDQSVSLNIDGQQFSQGLTFKSGLFDLAQAEVLKGPQALFFGKNSPGGVIALTTADPGNEVEVIARASYEFEAREPRTELILSGPLSGTLGARLAGTWSDRKGYFKNTATALPGLGGVTLGGRNGANENWIVRGTLVWQPSDDFKARLKANITRDNSDSPTALQGVSCPSGTGPGALGIQFIGGTHPCREDGEVEYVGMDPAYFGGVFPDGSPALRNGGVPFTDIKQHFGVLEMDYNVTPDIALTSTTTYYHNTTDTMANGVYSGAAGPTIFADNHFTRRDTTQELRLESDFSGSSLNFLAGGYYQDARMTNRIYVGSNAALGLPATLTAGTHDVDIKSASLFGQLRWKPVDVLEIAAGVRWTDETRKDAATTLSSAATNTYSPVDLITPKINSKNWSPELTVTYTPTDNFTVFGALKQGYKSGSFSITTPASPDKDNSFGDEKVQGGEIGIKARTADRALNLNAAFYYYKYKGLQVGVSQPAAENGIPELRTLNAGSSRTYGIDFDANYRPDAIPGLALNLSINWNRAKFLSLHGVPCYGGQTIALGCNESEIPGSDPQTFTASDASGEPLEKAPVWQAIGGFDYDTSIAEGMDLIFGGSAQVSSKYKAVIGNRDDYWQRGYTKLNAYITLKDANERWELSLIGNNLNDVLRAGYCANTDLQNTTVFSRFAQVTGQAANPTGKIDDVACVVEPGRSVFLKLTLRPMGLFQ</sequence>
<accession>A0ABT0BML0</accession>
<evidence type="ECO:0000256" key="1">
    <source>
        <dbReference type="ARBA" id="ARBA00004571"/>
    </source>
</evidence>
<organism evidence="16 17">
    <name type="scientific">Novosphingobium beihaiensis</name>
    <dbReference type="NCBI Taxonomy" id="2930389"/>
    <lineage>
        <taxon>Bacteria</taxon>
        <taxon>Pseudomonadati</taxon>
        <taxon>Pseudomonadota</taxon>
        <taxon>Alphaproteobacteria</taxon>
        <taxon>Sphingomonadales</taxon>
        <taxon>Sphingomonadaceae</taxon>
        <taxon>Novosphingobium</taxon>
    </lineage>
</organism>
<dbReference type="SUPFAM" id="SSF56935">
    <property type="entry name" value="Porins"/>
    <property type="match status" value="1"/>
</dbReference>
<dbReference type="PROSITE" id="PS52016">
    <property type="entry name" value="TONB_DEPENDENT_REC_3"/>
    <property type="match status" value="1"/>
</dbReference>